<dbReference type="PROSITE" id="PS51186">
    <property type="entry name" value="GNAT"/>
    <property type="match status" value="1"/>
</dbReference>
<dbReference type="Pfam" id="PF00583">
    <property type="entry name" value="Acetyltransf_1"/>
    <property type="match status" value="1"/>
</dbReference>
<organism evidence="2 3">
    <name type="scientific">Sediminibacillus albus</name>
    <dbReference type="NCBI Taxonomy" id="407036"/>
    <lineage>
        <taxon>Bacteria</taxon>
        <taxon>Bacillati</taxon>
        <taxon>Bacillota</taxon>
        <taxon>Bacilli</taxon>
        <taxon>Bacillales</taxon>
        <taxon>Bacillaceae</taxon>
        <taxon>Sediminibacillus</taxon>
    </lineage>
</organism>
<evidence type="ECO:0000313" key="2">
    <source>
        <dbReference type="EMBL" id="SDK29030.1"/>
    </source>
</evidence>
<sequence length="157" mass="19002">MFKIREGSLDDFQQLLTLYRELYQARALAEPDYFKETDHPIDIEFLEEVLTDDKKRLYVVEKAGEIIAFTIFIGMNQMETARTEQRRIIKIEEMYVRKDHIYKGIDQHLFEKIKKFALNRGAEEIILELPEKEQEIIDYYEERLRLVPKFRTMSFKL</sequence>
<dbReference type="EMBL" id="FNFL01000004">
    <property type="protein sequence ID" value="SDK29030.1"/>
    <property type="molecule type" value="Genomic_DNA"/>
</dbReference>
<keyword evidence="2" id="KW-0808">Transferase</keyword>
<protein>
    <submittedName>
        <fullName evidence="2">Acetyltransferase (GNAT) domain-containing protein</fullName>
    </submittedName>
</protein>
<dbReference type="AlphaFoldDB" id="A0A1G9AR11"/>
<dbReference type="InterPro" id="IPR000182">
    <property type="entry name" value="GNAT_dom"/>
</dbReference>
<dbReference type="CDD" id="cd04301">
    <property type="entry name" value="NAT_SF"/>
    <property type="match status" value="1"/>
</dbReference>
<dbReference type="OrthoDB" id="2704073at2"/>
<keyword evidence="3" id="KW-1185">Reference proteome</keyword>
<reference evidence="2 3" key="1">
    <citation type="submission" date="2016-10" db="EMBL/GenBank/DDBJ databases">
        <authorList>
            <person name="de Groot N.N."/>
        </authorList>
    </citation>
    <scope>NUCLEOTIDE SEQUENCE [LARGE SCALE GENOMIC DNA]</scope>
    <source>
        <strain evidence="2 3">CGMCC 1.6502</strain>
    </source>
</reference>
<name>A0A1G9AR11_9BACI</name>
<dbReference type="Gene3D" id="3.40.630.30">
    <property type="match status" value="1"/>
</dbReference>
<proteinExistence type="predicted"/>
<gene>
    <name evidence="2" type="ORF">SAMN05216243_2638</name>
</gene>
<dbReference type="STRING" id="407036.SAMN05216243_2638"/>
<dbReference type="InterPro" id="IPR016181">
    <property type="entry name" value="Acyl_CoA_acyltransferase"/>
</dbReference>
<feature type="domain" description="N-acetyltransferase" evidence="1">
    <location>
        <begin position="2"/>
        <end position="157"/>
    </location>
</feature>
<accession>A0A1G9AR11</accession>
<dbReference type="SUPFAM" id="SSF55729">
    <property type="entry name" value="Acyl-CoA N-acyltransferases (Nat)"/>
    <property type="match status" value="1"/>
</dbReference>
<dbReference type="GO" id="GO:0016747">
    <property type="term" value="F:acyltransferase activity, transferring groups other than amino-acyl groups"/>
    <property type="evidence" value="ECO:0007669"/>
    <property type="project" value="InterPro"/>
</dbReference>
<evidence type="ECO:0000259" key="1">
    <source>
        <dbReference type="PROSITE" id="PS51186"/>
    </source>
</evidence>
<evidence type="ECO:0000313" key="3">
    <source>
        <dbReference type="Proteomes" id="UP000198694"/>
    </source>
</evidence>
<dbReference type="Proteomes" id="UP000198694">
    <property type="component" value="Unassembled WGS sequence"/>
</dbReference>
<dbReference type="RefSeq" id="WP_093215021.1">
    <property type="nucleotide sequence ID" value="NZ_FNFL01000004.1"/>
</dbReference>